<evidence type="ECO:0000313" key="2">
    <source>
        <dbReference type="EMBL" id="KAG0715785.1"/>
    </source>
</evidence>
<dbReference type="EMBL" id="JACEEZ010019396">
    <property type="protein sequence ID" value="KAG0715785.1"/>
    <property type="molecule type" value="Genomic_DNA"/>
</dbReference>
<comment type="caution">
    <text evidence="2">The sequence shown here is derived from an EMBL/GenBank/DDBJ whole genome shotgun (WGS) entry which is preliminary data.</text>
</comment>
<sequence length="159" mass="17300">MSDASGRRVGLPNPPDGRQGFGGWSGVERRLHINVKELLVPLLFLRSNPIPEGTAPLLRDGQHGRGPLSRPPRDIQIRPSVFPFRSRFRPVGPFPPSIPSARFLPGVENVWADALSGFRGSSVDWQLRPERFGGSLSAVGHSGGGPLRVPAALPNYRPF</sequence>
<dbReference type="OrthoDB" id="7477527at2759"/>
<evidence type="ECO:0000313" key="3">
    <source>
        <dbReference type="Proteomes" id="UP000770661"/>
    </source>
</evidence>
<organism evidence="2 3">
    <name type="scientific">Chionoecetes opilio</name>
    <name type="common">Atlantic snow crab</name>
    <name type="synonym">Cancer opilio</name>
    <dbReference type="NCBI Taxonomy" id="41210"/>
    <lineage>
        <taxon>Eukaryota</taxon>
        <taxon>Metazoa</taxon>
        <taxon>Ecdysozoa</taxon>
        <taxon>Arthropoda</taxon>
        <taxon>Crustacea</taxon>
        <taxon>Multicrustacea</taxon>
        <taxon>Malacostraca</taxon>
        <taxon>Eumalacostraca</taxon>
        <taxon>Eucarida</taxon>
        <taxon>Decapoda</taxon>
        <taxon>Pleocyemata</taxon>
        <taxon>Brachyura</taxon>
        <taxon>Eubrachyura</taxon>
        <taxon>Majoidea</taxon>
        <taxon>Majidae</taxon>
        <taxon>Chionoecetes</taxon>
    </lineage>
</organism>
<dbReference type="AlphaFoldDB" id="A0A8J5CMM2"/>
<name>A0A8J5CMM2_CHIOP</name>
<evidence type="ECO:0000256" key="1">
    <source>
        <dbReference type="SAM" id="MobiDB-lite"/>
    </source>
</evidence>
<gene>
    <name evidence="2" type="ORF">GWK47_011159</name>
</gene>
<accession>A0A8J5CMM2</accession>
<protein>
    <submittedName>
        <fullName evidence="2">Uncharacterized protein</fullName>
    </submittedName>
</protein>
<reference evidence="2" key="1">
    <citation type="submission" date="2020-07" db="EMBL/GenBank/DDBJ databases">
        <title>The High-quality genome of the commercially important snow crab, Chionoecetes opilio.</title>
        <authorList>
            <person name="Jeong J.-H."/>
            <person name="Ryu S."/>
        </authorList>
    </citation>
    <scope>NUCLEOTIDE SEQUENCE</scope>
    <source>
        <strain evidence="2">MADBK_172401_WGS</strain>
        <tissue evidence="2">Digestive gland</tissue>
    </source>
</reference>
<feature type="region of interest" description="Disordered" evidence="1">
    <location>
        <begin position="1"/>
        <end position="22"/>
    </location>
</feature>
<keyword evidence="3" id="KW-1185">Reference proteome</keyword>
<dbReference type="Proteomes" id="UP000770661">
    <property type="component" value="Unassembled WGS sequence"/>
</dbReference>
<proteinExistence type="predicted"/>